<keyword evidence="5" id="KW-1185">Reference proteome</keyword>
<dbReference type="SUPFAM" id="SSF53474">
    <property type="entry name" value="alpha/beta-Hydrolases"/>
    <property type="match status" value="1"/>
</dbReference>
<protein>
    <submittedName>
        <fullName evidence="4">Pimeloyl-ACP methyl ester carboxylesterase</fullName>
    </submittedName>
</protein>
<feature type="compositionally biased region" description="Polar residues" evidence="1">
    <location>
        <begin position="190"/>
        <end position="222"/>
    </location>
</feature>
<reference evidence="4 5" key="1">
    <citation type="submission" date="2020-08" db="EMBL/GenBank/DDBJ databases">
        <title>Genomic Encyclopedia of Type Strains, Phase IV (KMG-IV): sequencing the most valuable type-strain genomes for metagenomic binning, comparative biology and taxonomic classification.</title>
        <authorList>
            <person name="Goeker M."/>
        </authorList>
    </citation>
    <scope>NUCLEOTIDE SEQUENCE [LARGE SCALE GENOMIC DNA]</scope>
    <source>
        <strain evidence="4 5">DSM 101806</strain>
    </source>
</reference>
<dbReference type="EMBL" id="JACIEH010000005">
    <property type="protein sequence ID" value="MBB4101106.1"/>
    <property type="molecule type" value="Genomic_DNA"/>
</dbReference>
<gene>
    <name evidence="4" type="ORF">GGR46_004696</name>
</gene>
<dbReference type="Gene3D" id="3.40.50.1820">
    <property type="entry name" value="alpha/beta hydrolase"/>
    <property type="match status" value="1"/>
</dbReference>
<keyword evidence="2" id="KW-0732">Signal</keyword>
<evidence type="ECO:0000256" key="1">
    <source>
        <dbReference type="SAM" id="MobiDB-lite"/>
    </source>
</evidence>
<proteinExistence type="predicted"/>
<sequence>MTVLRTLPTLAIGLMLSSATLPVAAGMPAAAAGKCAGGWAGSVRYSRTYANSSSKTVQRVSGTGTETSNWSMNSNYTAQVSVRATPDPDISLARANISMSSVSKETKSSNDRRICPHEKTMRAMSGSFVDQSQVRASGNGEEADVSVGLDSDGTYRVGISLPSVQGISSGSSSSSYSGQCTAREGKSLSVPDTPTTIDGVRFSSSGTDRVSPSAPDQLSGSHSVSLLGATETLSWNLRRCGGALRLVDLKFEDMKFPTWNAWKEITEQVGTIDGNLVRVTATVANDGPEEKAATVKFKETYKGDKWDGAKPDGLIEESSVSVPAGEEREVTFTWDSSGYAWYDDGRPRLVQRIRAEIEDKGKKVDEKTRNLKVAPKPLLLVHGLWSNWKAWETWQNILTTSHSYDWKAFPVGEQPQHGKMNTGEEMGNLGPTYSIDQNAEQLKNYVNYAQKDRNAWHVDIVAHSMGGLISRRYIHASMPSYEDGKPQVAHLVMLGTPNMGSRCADLLSAPLEFDGRSMEALRELRPSVVEKFNAVHTARKGVKFSVLAGNPMTPVCYMLTMNDSVVAPASAIWTIEDNETQPVFHTDMISTPVFSSFVLPRLRVGPAGEKTGGKPGVRGKLSALMQGAGGGGYALDLAFACLELLGKAGQTDPAGPDFSKPDFSKIVKVEPGKAVEVSIPVKDGRNFGLTFAAASSVSVTLVDDKGAVVGTNLTGKPEASQMFRSILVDRPVAKGAWKLRLQNADQVEREVILSTWSNAS</sequence>
<dbReference type="AlphaFoldDB" id="A0A7W6NZS4"/>
<feature type="domain" description="DUF7379" evidence="3">
    <location>
        <begin position="436"/>
        <end position="505"/>
    </location>
</feature>
<feature type="signal peptide" evidence="2">
    <location>
        <begin position="1"/>
        <end position="25"/>
    </location>
</feature>
<evidence type="ECO:0000256" key="2">
    <source>
        <dbReference type="SAM" id="SignalP"/>
    </source>
</evidence>
<dbReference type="Pfam" id="PF24096">
    <property type="entry name" value="DUF7379"/>
    <property type="match status" value="1"/>
</dbReference>
<dbReference type="InterPro" id="IPR055803">
    <property type="entry name" value="DUF7379"/>
</dbReference>
<organism evidence="4 5">
    <name type="scientific">Sphingomonas kyeonggiensis</name>
    <dbReference type="NCBI Taxonomy" id="1268553"/>
    <lineage>
        <taxon>Bacteria</taxon>
        <taxon>Pseudomonadati</taxon>
        <taxon>Pseudomonadota</taxon>
        <taxon>Alphaproteobacteria</taxon>
        <taxon>Sphingomonadales</taxon>
        <taxon>Sphingomonadaceae</taxon>
        <taxon>Sphingomonas</taxon>
    </lineage>
</organism>
<comment type="caution">
    <text evidence="4">The sequence shown here is derived from an EMBL/GenBank/DDBJ whole genome shotgun (WGS) entry which is preliminary data.</text>
</comment>
<dbReference type="Proteomes" id="UP000557392">
    <property type="component" value="Unassembled WGS sequence"/>
</dbReference>
<dbReference type="PANTHER" id="PTHR37946:SF1">
    <property type="entry name" value="SLL1969 PROTEIN"/>
    <property type="match status" value="1"/>
</dbReference>
<dbReference type="PANTHER" id="PTHR37946">
    <property type="entry name" value="SLL1969 PROTEIN"/>
    <property type="match status" value="1"/>
</dbReference>
<evidence type="ECO:0000259" key="3">
    <source>
        <dbReference type="Pfam" id="PF24096"/>
    </source>
</evidence>
<evidence type="ECO:0000313" key="5">
    <source>
        <dbReference type="Proteomes" id="UP000557392"/>
    </source>
</evidence>
<feature type="chain" id="PRO_5030710955" evidence="2">
    <location>
        <begin position="26"/>
        <end position="760"/>
    </location>
</feature>
<name>A0A7W6NZS4_9SPHN</name>
<dbReference type="InterPro" id="IPR029058">
    <property type="entry name" value="AB_hydrolase_fold"/>
</dbReference>
<accession>A0A7W6NZS4</accession>
<evidence type="ECO:0000313" key="4">
    <source>
        <dbReference type="EMBL" id="MBB4101106.1"/>
    </source>
</evidence>
<feature type="region of interest" description="Disordered" evidence="1">
    <location>
        <begin position="168"/>
        <end position="222"/>
    </location>
</feature>
<dbReference type="RefSeq" id="WP_184000467.1">
    <property type="nucleotide sequence ID" value="NZ_JACIEH010000005.1"/>
</dbReference>
<feature type="compositionally biased region" description="Low complexity" evidence="1">
    <location>
        <begin position="168"/>
        <end position="178"/>
    </location>
</feature>